<evidence type="ECO:0000256" key="5">
    <source>
        <dbReference type="ARBA" id="ARBA00022530"/>
    </source>
</evidence>
<dbReference type="PANTHER" id="PTHR12027:SF102">
    <property type="entry name" value="PROTEIN WNT"/>
    <property type="match status" value="1"/>
</dbReference>
<evidence type="ECO:0000256" key="9">
    <source>
        <dbReference type="SAM" id="MobiDB-lite"/>
    </source>
</evidence>
<dbReference type="GO" id="GO:0060070">
    <property type="term" value="P:canonical Wnt signaling pathway"/>
    <property type="evidence" value="ECO:0007669"/>
    <property type="project" value="TreeGrafter"/>
</dbReference>
<evidence type="ECO:0000313" key="11">
    <source>
        <dbReference type="Proteomes" id="UP001054945"/>
    </source>
</evidence>
<proteinExistence type="inferred from homology"/>
<comment type="function">
    <text evidence="8">Ligand for members of the frizzled family of seven transmembrane receptors.</text>
</comment>
<feature type="compositionally biased region" description="Low complexity" evidence="9">
    <location>
        <begin position="146"/>
        <end position="170"/>
    </location>
</feature>
<keyword evidence="7" id="KW-1015">Disulfide bond</keyword>
<keyword evidence="4" id="KW-0964">Secreted</keyword>
<dbReference type="GO" id="GO:0005615">
    <property type="term" value="C:extracellular space"/>
    <property type="evidence" value="ECO:0007669"/>
    <property type="project" value="TreeGrafter"/>
</dbReference>
<dbReference type="GO" id="GO:0005125">
    <property type="term" value="F:cytokine activity"/>
    <property type="evidence" value="ECO:0007669"/>
    <property type="project" value="TreeGrafter"/>
</dbReference>
<dbReference type="GO" id="GO:0045165">
    <property type="term" value="P:cell fate commitment"/>
    <property type="evidence" value="ECO:0007669"/>
    <property type="project" value="TreeGrafter"/>
</dbReference>
<evidence type="ECO:0000256" key="6">
    <source>
        <dbReference type="ARBA" id="ARBA00022687"/>
    </source>
</evidence>
<dbReference type="InterPro" id="IPR005817">
    <property type="entry name" value="Wnt"/>
</dbReference>
<keyword evidence="11" id="KW-1185">Reference proteome</keyword>
<dbReference type="GO" id="GO:0005109">
    <property type="term" value="F:frizzled binding"/>
    <property type="evidence" value="ECO:0007669"/>
    <property type="project" value="TreeGrafter"/>
</dbReference>
<feature type="region of interest" description="Disordered" evidence="9">
    <location>
        <begin position="139"/>
        <end position="170"/>
    </location>
</feature>
<dbReference type="EMBL" id="BPLR01000630">
    <property type="protein sequence ID" value="GIY96157.1"/>
    <property type="molecule type" value="Genomic_DNA"/>
</dbReference>
<dbReference type="AlphaFoldDB" id="A0AAV4XM15"/>
<keyword evidence="6 8" id="KW-0879">Wnt signaling pathway</keyword>
<evidence type="ECO:0000313" key="10">
    <source>
        <dbReference type="EMBL" id="GIY96157.1"/>
    </source>
</evidence>
<sequence length="199" mass="21538">MPSMCVKAYKQGLLAPVQKAACKRNLALMPVLVSASRKVSEVCQDTFHRHRWNCSSIDLAPKFGQDIIRGTSEQAFVSSLASAGLAISVGRACAEGRIKICSCGRESKEPPPSDFKWGGCADNIGYGVKAAKAFSSEPFDREEVQSQRGRQAAQAQQQGRMAGESSSSLSLSMPIVQPEDEHFCRFGLSLYGHLVHTLS</sequence>
<dbReference type="PRINTS" id="PR01349">
    <property type="entry name" value="WNTPROTEIN"/>
</dbReference>
<keyword evidence="5" id="KW-0272">Extracellular matrix</keyword>
<dbReference type="SMART" id="SM00097">
    <property type="entry name" value="WNT1"/>
    <property type="match status" value="1"/>
</dbReference>
<keyword evidence="3 8" id="KW-0217">Developmental protein</keyword>
<evidence type="ECO:0000256" key="4">
    <source>
        <dbReference type="ARBA" id="ARBA00022525"/>
    </source>
</evidence>
<accession>A0AAV4XM15</accession>
<evidence type="ECO:0000256" key="3">
    <source>
        <dbReference type="ARBA" id="ARBA00022473"/>
    </source>
</evidence>
<reference evidence="10 11" key="1">
    <citation type="submission" date="2021-06" db="EMBL/GenBank/DDBJ databases">
        <title>Caerostris extrusa draft genome.</title>
        <authorList>
            <person name="Kono N."/>
            <person name="Arakawa K."/>
        </authorList>
    </citation>
    <scope>NUCLEOTIDE SEQUENCE [LARGE SCALE GENOMIC DNA]</scope>
</reference>
<evidence type="ECO:0000256" key="1">
    <source>
        <dbReference type="ARBA" id="ARBA00004498"/>
    </source>
</evidence>
<dbReference type="GO" id="GO:0030182">
    <property type="term" value="P:neuron differentiation"/>
    <property type="evidence" value="ECO:0007669"/>
    <property type="project" value="TreeGrafter"/>
</dbReference>
<dbReference type="Pfam" id="PF00110">
    <property type="entry name" value="wnt"/>
    <property type="match status" value="1"/>
</dbReference>
<evidence type="ECO:0000256" key="8">
    <source>
        <dbReference type="RuleBase" id="RU003500"/>
    </source>
</evidence>
<evidence type="ECO:0000256" key="7">
    <source>
        <dbReference type="ARBA" id="ARBA00023157"/>
    </source>
</evidence>
<comment type="caution">
    <text evidence="10">The sequence shown here is derived from an EMBL/GenBank/DDBJ whole genome shotgun (WGS) entry which is preliminary data.</text>
</comment>
<comment type="subcellular location">
    <subcellularLocation>
        <location evidence="1 8">Secreted</location>
        <location evidence="1 8">Extracellular space</location>
        <location evidence="1 8">Extracellular matrix</location>
    </subcellularLocation>
</comment>
<organism evidence="10 11">
    <name type="scientific">Caerostris extrusa</name>
    <name type="common">Bark spider</name>
    <name type="synonym">Caerostris bankana</name>
    <dbReference type="NCBI Taxonomy" id="172846"/>
    <lineage>
        <taxon>Eukaryota</taxon>
        <taxon>Metazoa</taxon>
        <taxon>Ecdysozoa</taxon>
        <taxon>Arthropoda</taxon>
        <taxon>Chelicerata</taxon>
        <taxon>Arachnida</taxon>
        <taxon>Araneae</taxon>
        <taxon>Araneomorphae</taxon>
        <taxon>Entelegynae</taxon>
        <taxon>Araneoidea</taxon>
        <taxon>Araneidae</taxon>
        <taxon>Caerostris</taxon>
    </lineage>
</organism>
<protein>
    <recommendedName>
        <fullName evidence="8">Protein Wnt</fullName>
    </recommendedName>
</protein>
<comment type="similarity">
    <text evidence="2 8">Belongs to the Wnt family.</text>
</comment>
<name>A0AAV4XM15_CAEEX</name>
<dbReference type="PANTHER" id="PTHR12027">
    <property type="entry name" value="WNT RELATED"/>
    <property type="match status" value="1"/>
</dbReference>
<dbReference type="Proteomes" id="UP001054945">
    <property type="component" value="Unassembled WGS sequence"/>
</dbReference>
<gene>
    <name evidence="10" type="primary">wnt11b-1</name>
    <name evidence="10" type="ORF">CEXT_146151</name>
</gene>
<evidence type="ECO:0000256" key="2">
    <source>
        <dbReference type="ARBA" id="ARBA00005683"/>
    </source>
</evidence>